<evidence type="ECO:0000256" key="1">
    <source>
        <dbReference type="SAM" id="MobiDB-lite"/>
    </source>
</evidence>
<accession>A0A0R3KMM5</accession>
<dbReference type="EMBL" id="LLXZ01000220">
    <property type="protein sequence ID" value="KRQ94082.1"/>
    <property type="molecule type" value="Genomic_DNA"/>
</dbReference>
<dbReference type="STRING" id="280332.CQ12_20980"/>
<keyword evidence="3" id="KW-1185">Reference proteome</keyword>
<dbReference type="SUPFAM" id="SSF102198">
    <property type="entry name" value="Putative cyclase"/>
    <property type="match status" value="1"/>
</dbReference>
<gene>
    <name evidence="2" type="ORF">CQ12_20980</name>
</gene>
<organism evidence="2 3">
    <name type="scientific">Bradyrhizobium jicamae</name>
    <dbReference type="NCBI Taxonomy" id="280332"/>
    <lineage>
        <taxon>Bacteria</taxon>
        <taxon>Pseudomonadati</taxon>
        <taxon>Pseudomonadota</taxon>
        <taxon>Alphaproteobacteria</taxon>
        <taxon>Hyphomicrobiales</taxon>
        <taxon>Nitrobacteraceae</taxon>
        <taxon>Bradyrhizobium</taxon>
    </lineage>
</organism>
<reference evidence="2 3" key="1">
    <citation type="submission" date="2014-03" db="EMBL/GenBank/DDBJ databases">
        <title>Bradyrhizobium valentinum sp. nov., isolated from effective nodules of Lupinus mariae-josephae, a lupine endemic of basic-lime soils in Eastern Spain.</title>
        <authorList>
            <person name="Duran D."/>
            <person name="Rey L."/>
            <person name="Navarro A."/>
            <person name="Busquets A."/>
            <person name="Imperial J."/>
            <person name="Ruiz-Argueso T."/>
        </authorList>
    </citation>
    <scope>NUCLEOTIDE SEQUENCE [LARGE SCALE GENOMIC DNA]</scope>
    <source>
        <strain evidence="2 3">PAC68</strain>
    </source>
</reference>
<dbReference type="PANTHER" id="PTHR34861:SF10">
    <property type="entry name" value="CYCLASE"/>
    <property type="match status" value="1"/>
</dbReference>
<dbReference type="GO" id="GO:0019441">
    <property type="term" value="P:L-tryptophan catabolic process to kynurenine"/>
    <property type="evidence" value="ECO:0007669"/>
    <property type="project" value="InterPro"/>
</dbReference>
<dbReference type="Proteomes" id="UP000050863">
    <property type="component" value="Unassembled WGS sequence"/>
</dbReference>
<evidence type="ECO:0000313" key="3">
    <source>
        <dbReference type="Proteomes" id="UP000050863"/>
    </source>
</evidence>
<proteinExistence type="predicted"/>
<sequence length="369" mass="39834">MDDDVRGQEQQQEQKGGMVETDRRTLLRTAGLAGAAGAAFAGAMHGKFSLAPVTAAQAQTATSMPKGVDKAWWPSKWGKDDEAGASNHITPAKVLDAAKWIKDGKIYKIGRVYEQGMPLFGARAFSLRIPGGPTGGPFGDNKLVYHDEFLATEIGQTGTQFDGLGHIGIQMGKDGDKSEMRFYNGFTSQEISDAYGLKKLGTEKLKPLFTRAHLIDMVGLKGGMMDAGQEITSADIKAALQKQNIAESDVKPGDAIMFHTGWGSLWMKNNDRYNSGEPGIGLDAAKWVIEKDLALTAADTWAVEVVPNPDKSLAFAVHSELQTKHGILNHENLIFDELIADRKYQFVYCFTPAPIKGATGSNGCPIAIT</sequence>
<protein>
    <submittedName>
        <fullName evidence="2">Cyclase</fullName>
    </submittedName>
</protein>
<dbReference type="InterPro" id="IPR037175">
    <property type="entry name" value="KFase_sf"/>
</dbReference>
<dbReference type="GO" id="GO:0004061">
    <property type="term" value="F:arylformamidase activity"/>
    <property type="evidence" value="ECO:0007669"/>
    <property type="project" value="InterPro"/>
</dbReference>
<dbReference type="OrthoDB" id="9777007at2"/>
<feature type="region of interest" description="Disordered" evidence="1">
    <location>
        <begin position="1"/>
        <end position="22"/>
    </location>
</feature>
<dbReference type="InterPro" id="IPR006311">
    <property type="entry name" value="TAT_signal"/>
</dbReference>
<dbReference type="AlphaFoldDB" id="A0A0R3KMM5"/>
<dbReference type="PANTHER" id="PTHR34861">
    <property type="match status" value="1"/>
</dbReference>
<name>A0A0R3KMM5_9BRAD</name>
<dbReference type="InterPro" id="IPR007325">
    <property type="entry name" value="KFase/CYL"/>
</dbReference>
<dbReference type="RefSeq" id="WP_057840589.1">
    <property type="nucleotide sequence ID" value="NZ_LLXZ01000220.1"/>
</dbReference>
<dbReference type="PROSITE" id="PS51318">
    <property type="entry name" value="TAT"/>
    <property type="match status" value="1"/>
</dbReference>
<dbReference type="Pfam" id="PF04199">
    <property type="entry name" value="Cyclase"/>
    <property type="match status" value="1"/>
</dbReference>
<comment type="caution">
    <text evidence="2">The sequence shown here is derived from an EMBL/GenBank/DDBJ whole genome shotgun (WGS) entry which is preliminary data.</text>
</comment>
<dbReference type="Gene3D" id="3.50.30.50">
    <property type="entry name" value="Putative cyclase"/>
    <property type="match status" value="1"/>
</dbReference>
<evidence type="ECO:0000313" key="2">
    <source>
        <dbReference type="EMBL" id="KRQ94082.1"/>
    </source>
</evidence>